<evidence type="ECO:0000256" key="12">
    <source>
        <dbReference type="ARBA" id="ARBA00025849"/>
    </source>
</evidence>
<proteinExistence type="inferred from homology"/>
<dbReference type="EMBL" id="BMFS01000005">
    <property type="protein sequence ID" value="GGG99784.1"/>
    <property type="molecule type" value="Genomic_DNA"/>
</dbReference>
<evidence type="ECO:0000256" key="10">
    <source>
        <dbReference type="ARBA" id="ARBA00022989"/>
    </source>
</evidence>
<keyword evidence="16" id="KW-1185">Reference proteome</keyword>
<evidence type="ECO:0000259" key="14">
    <source>
        <dbReference type="PROSITE" id="PS52015"/>
    </source>
</evidence>
<dbReference type="Proteomes" id="UP000648722">
    <property type="component" value="Unassembled WGS sequence"/>
</dbReference>
<keyword evidence="7" id="KW-0812">Transmembrane</keyword>
<keyword evidence="11" id="KW-0472">Membrane</keyword>
<evidence type="ECO:0000256" key="11">
    <source>
        <dbReference type="ARBA" id="ARBA00023136"/>
    </source>
</evidence>
<dbReference type="Gene3D" id="3.30.2420.10">
    <property type="entry name" value="TonB"/>
    <property type="match status" value="1"/>
</dbReference>
<comment type="subcellular location">
    <subcellularLocation>
        <location evidence="1 13">Cell inner membrane</location>
        <topology evidence="1 13">Single-pass membrane protein</topology>
        <orientation evidence="1 13">Periplasmic side</orientation>
    </subcellularLocation>
</comment>
<dbReference type="PANTHER" id="PTHR33446:SF8">
    <property type="entry name" value="PROTEIN TONB"/>
    <property type="match status" value="1"/>
</dbReference>
<feature type="domain" description="TonB C-terminal" evidence="14">
    <location>
        <begin position="1"/>
        <end position="86"/>
    </location>
</feature>
<keyword evidence="9 13" id="KW-0653">Protein transport</keyword>
<dbReference type="NCBIfam" id="TIGR01352">
    <property type="entry name" value="tonB_Cterm"/>
    <property type="match status" value="1"/>
</dbReference>
<keyword evidence="6 13" id="KW-0997">Cell inner membrane</keyword>
<keyword evidence="8" id="KW-0677">Repeat</keyword>
<evidence type="ECO:0000256" key="5">
    <source>
        <dbReference type="ARBA" id="ARBA00022475"/>
    </source>
</evidence>
<comment type="caution">
    <text evidence="15">The sequence shown here is derived from an EMBL/GenBank/DDBJ whole genome shotgun (WGS) entry which is preliminary data.</text>
</comment>
<dbReference type="Pfam" id="PF03544">
    <property type="entry name" value="TonB_C"/>
    <property type="match status" value="1"/>
</dbReference>
<keyword evidence="10" id="KW-1133">Transmembrane helix</keyword>
<name>A0ABQ1XQ18_9PROT</name>
<evidence type="ECO:0000256" key="6">
    <source>
        <dbReference type="ARBA" id="ARBA00022519"/>
    </source>
</evidence>
<dbReference type="InterPro" id="IPR003538">
    <property type="entry name" value="TonB"/>
</dbReference>
<keyword evidence="13" id="KW-0735">Signal-anchor</keyword>
<evidence type="ECO:0000256" key="1">
    <source>
        <dbReference type="ARBA" id="ARBA00004383"/>
    </source>
</evidence>
<dbReference type="PANTHER" id="PTHR33446">
    <property type="entry name" value="PROTEIN TONB-RELATED"/>
    <property type="match status" value="1"/>
</dbReference>
<evidence type="ECO:0000313" key="16">
    <source>
        <dbReference type="Proteomes" id="UP000648722"/>
    </source>
</evidence>
<dbReference type="InterPro" id="IPR037682">
    <property type="entry name" value="TonB_C"/>
</dbReference>
<protein>
    <recommendedName>
        <fullName evidence="3 13">Protein TonB</fullName>
    </recommendedName>
</protein>
<dbReference type="PROSITE" id="PS52015">
    <property type="entry name" value="TONB_CTD"/>
    <property type="match status" value="1"/>
</dbReference>
<comment type="function">
    <text evidence="13">Interacts with outer membrane receptor proteins that carry out high-affinity binding and energy dependent uptake into the periplasmic space of specific substrates. It could act to transduce energy from the cytoplasmic membrane to specific energy-requiring processes in the outer membrane, resulting in the release into the periplasm of ligands bound by these outer membrane proteins.</text>
</comment>
<sequence>MNEREAVNVVAPEYPRGAERRNLEGEVSVRYNVTPEGTVSDVEIVEATPAGVFDRAVLRALEQWQYAPAEETTEGVEQVFNFAFAG</sequence>
<dbReference type="PRINTS" id="PR01374">
    <property type="entry name" value="TONBPROTEIN"/>
</dbReference>
<evidence type="ECO:0000256" key="2">
    <source>
        <dbReference type="ARBA" id="ARBA00006555"/>
    </source>
</evidence>
<dbReference type="InterPro" id="IPR051045">
    <property type="entry name" value="TonB-dependent_transducer"/>
</dbReference>
<evidence type="ECO:0000256" key="9">
    <source>
        <dbReference type="ARBA" id="ARBA00022927"/>
    </source>
</evidence>
<comment type="subunit">
    <text evidence="12">Homodimer. Forms a complex with the accessory proteins ExbB and ExbD.</text>
</comment>
<evidence type="ECO:0000256" key="3">
    <source>
        <dbReference type="ARBA" id="ARBA00022362"/>
    </source>
</evidence>
<dbReference type="SUPFAM" id="SSF74653">
    <property type="entry name" value="TolA/TonB C-terminal domain"/>
    <property type="match status" value="1"/>
</dbReference>
<evidence type="ECO:0000256" key="4">
    <source>
        <dbReference type="ARBA" id="ARBA00022448"/>
    </source>
</evidence>
<keyword evidence="4 13" id="KW-0813">Transport</keyword>
<evidence type="ECO:0000256" key="13">
    <source>
        <dbReference type="RuleBase" id="RU362123"/>
    </source>
</evidence>
<evidence type="ECO:0000256" key="8">
    <source>
        <dbReference type="ARBA" id="ARBA00022737"/>
    </source>
</evidence>
<keyword evidence="5 13" id="KW-1003">Cell membrane</keyword>
<gene>
    <name evidence="15" type="ORF">GCM10007420_14590</name>
</gene>
<organism evidence="15 16">
    <name type="scientific">Glycocaulis albus</name>
    <dbReference type="NCBI Taxonomy" id="1382801"/>
    <lineage>
        <taxon>Bacteria</taxon>
        <taxon>Pseudomonadati</taxon>
        <taxon>Pseudomonadota</taxon>
        <taxon>Alphaproteobacteria</taxon>
        <taxon>Maricaulales</taxon>
        <taxon>Maricaulaceae</taxon>
        <taxon>Glycocaulis</taxon>
    </lineage>
</organism>
<accession>A0ABQ1XQ18</accession>
<dbReference type="InterPro" id="IPR006260">
    <property type="entry name" value="TonB/TolA_C"/>
</dbReference>
<evidence type="ECO:0000256" key="7">
    <source>
        <dbReference type="ARBA" id="ARBA00022692"/>
    </source>
</evidence>
<evidence type="ECO:0000313" key="15">
    <source>
        <dbReference type="EMBL" id="GGG99784.1"/>
    </source>
</evidence>
<comment type="similarity">
    <text evidence="2 13">Belongs to the TonB family.</text>
</comment>
<reference evidence="16" key="1">
    <citation type="journal article" date="2019" name="Int. J. Syst. Evol. Microbiol.">
        <title>The Global Catalogue of Microorganisms (GCM) 10K type strain sequencing project: providing services to taxonomists for standard genome sequencing and annotation.</title>
        <authorList>
            <consortium name="The Broad Institute Genomics Platform"/>
            <consortium name="The Broad Institute Genome Sequencing Center for Infectious Disease"/>
            <person name="Wu L."/>
            <person name="Ma J."/>
        </authorList>
    </citation>
    <scope>NUCLEOTIDE SEQUENCE [LARGE SCALE GENOMIC DNA]</scope>
    <source>
        <strain evidence="16">CGMCC 1.12766</strain>
    </source>
</reference>